<protein>
    <submittedName>
        <fullName evidence="3">Isochorismatase hydrolase</fullName>
    </submittedName>
</protein>
<keyword evidence="1 3" id="KW-0378">Hydrolase</keyword>
<dbReference type="HOGENOM" id="CLU_068979_5_1_7"/>
<name>A0A0H3A3X6_NITV4</name>
<dbReference type="Pfam" id="PF00857">
    <property type="entry name" value="Isochorismatase"/>
    <property type="match status" value="1"/>
</dbReference>
<dbReference type="GO" id="GO:0016787">
    <property type="term" value="F:hydrolase activity"/>
    <property type="evidence" value="ECO:0007669"/>
    <property type="project" value="UniProtKB-KW"/>
</dbReference>
<organism evidence="3 4">
    <name type="scientific">Nitratidesulfovibrio vulgaris (strain DP4)</name>
    <name type="common">Desulfovibrio vulgaris</name>
    <dbReference type="NCBI Taxonomy" id="391774"/>
    <lineage>
        <taxon>Bacteria</taxon>
        <taxon>Pseudomonadati</taxon>
        <taxon>Thermodesulfobacteriota</taxon>
        <taxon>Desulfovibrionia</taxon>
        <taxon>Desulfovibrionales</taxon>
        <taxon>Desulfovibrionaceae</taxon>
        <taxon>Nitratidesulfovibrio</taxon>
    </lineage>
</organism>
<dbReference type="CDD" id="cd00431">
    <property type="entry name" value="cysteine_hydrolases"/>
    <property type="match status" value="1"/>
</dbReference>
<dbReference type="PANTHER" id="PTHR43540">
    <property type="entry name" value="PEROXYUREIDOACRYLATE/UREIDOACRYLATE AMIDOHYDROLASE-RELATED"/>
    <property type="match status" value="1"/>
</dbReference>
<dbReference type="Gene3D" id="3.40.50.850">
    <property type="entry name" value="Isochorismatase-like"/>
    <property type="match status" value="1"/>
</dbReference>
<gene>
    <name evidence="3" type="ordered locus">Dvul_0170</name>
</gene>
<evidence type="ECO:0000313" key="4">
    <source>
        <dbReference type="Proteomes" id="UP000009173"/>
    </source>
</evidence>
<proteinExistence type="predicted"/>
<dbReference type="SUPFAM" id="SSF52499">
    <property type="entry name" value="Isochorismatase-like hydrolases"/>
    <property type="match status" value="1"/>
</dbReference>
<evidence type="ECO:0000313" key="3">
    <source>
        <dbReference type="EMBL" id="ABM27194.1"/>
    </source>
</evidence>
<evidence type="ECO:0000256" key="1">
    <source>
        <dbReference type="ARBA" id="ARBA00022801"/>
    </source>
</evidence>
<dbReference type="InterPro" id="IPR036380">
    <property type="entry name" value="Isochorismatase-like_sf"/>
</dbReference>
<feature type="domain" description="Isochorismatase-like" evidence="2">
    <location>
        <begin position="36"/>
        <end position="210"/>
    </location>
</feature>
<reference evidence="4" key="1">
    <citation type="journal article" date="2009" name="Environ. Microbiol.">
        <title>Contribution of mobile genetic elements to Desulfovibrio vulgaris genome plasticity.</title>
        <authorList>
            <person name="Walker C.B."/>
            <person name="Stolyar S."/>
            <person name="Chivian D."/>
            <person name="Pinel N."/>
            <person name="Gabster J.A."/>
            <person name="Dehal P.S."/>
            <person name="He Z."/>
            <person name="Yang Z.K."/>
            <person name="Yen H.C."/>
            <person name="Zhou J."/>
            <person name="Wall J.D."/>
            <person name="Hazen T.C."/>
            <person name="Arkin A.P."/>
            <person name="Stahl D.A."/>
        </authorList>
    </citation>
    <scope>NUCLEOTIDE SEQUENCE [LARGE SCALE GENOMIC DNA]</scope>
    <source>
        <strain evidence="4">DP4</strain>
    </source>
</reference>
<dbReference type="InterPro" id="IPR000868">
    <property type="entry name" value="Isochorismatase-like_dom"/>
</dbReference>
<dbReference type="AlphaFoldDB" id="A0A0H3A3X6"/>
<dbReference type="InterPro" id="IPR050272">
    <property type="entry name" value="Isochorismatase-like_hydrls"/>
</dbReference>
<evidence type="ECO:0000259" key="2">
    <source>
        <dbReference type="Pfam" id="PF00857"/>
    </source>
</evidence>
<dbReference type="KEGG" id="dvl:Dvul_0170"/>
<sequence length="218" mass="23451">MYPRTSIPREQVMDNDSTMRQWAGCTPPTAIDPARTALLCIDYELEFFAGHLHVPHGPQAVMQGARLVEWADAHGMTVVHVRHVASDPASSLFGAQGGMIDFHPDVEPKPHHLVFSKHLPSAFADTGLEEALRTRGIDTLVVAGLMTHMCVTSAVADASYRGFSVIVAADACADRNLPAHDGHGIIPHLAIHRNALAALADRFADVMDTDAIIALAIV</sequence>
<dbReference type="EMBL" id="CP000527">
    <property type="protein sequence ID" value="ABM27194.1"/>
    <property type="molecule type" value="Genomic_DNA"/>
</dbReference>
<dbReference type="Proteomes" id="UP000009173">
    <property type="component" value="Chromosome"/>
</dbReference>
<accession>A0A0H3A3X6</accession>